<reference evidence="2" key="1">
    <citation type="submission" date="2019-06" db="EMBL/GenBank/DDBJ databases">
        <authorList>
            <person name="Zheng W."/>
        </authorList>
    </citation>
    <scope>NUCLEOTIDE SEQUENCE</scope>
    <source>
        <strain evidence="2">QDHG01</strain>
    </source>
</reference>
<feature type="region of interest" description="Disordered" evidence="1">
    <location>
        <begin position="1"/>
        <end position="24"/>
    </location>
</feature>
<comment type="caution">
    <text evidence="2">The sequence shown here is derived from an EMBL/GenBank/DDBJ whole genome shotgun (WGS) entry which is preliminary data.</text>
</comment>
<feature type="compositionally biased region" description="Low complexity" evidence="1">
    <location>
        <begin position="57"/>
        <end position="70"/>
    </location>
</feature>
<gene>
    <name evidence="2" type="ORF">FGO68_gene7480</name>
</gene>
<protein>
    <submittedName>
        <fullName evidence="2">Uncharacterized protein</fullName>
    </submittedName>
</protein>
<accession>A0A8J8NZ00</accession>
<organism evidence="2 3">
    <name type="scientific">Halteria grandinella</name>
    <dbReference type="NCBI Taxonomy" id="5974"/>
    <lineage>
        <taxon>Eukaryota</taxon>
        <taxon>Sar</taxon>
        <taxon>Alveolata</taxon>
        <taxon>Ciliophora</taxon>
        <taxon>Intramacronucleata</taxon>
        <taxon>Spirotrichea</taxon>
        <taxon>Stichotrichia</taxon>
        <taxon>Sporadotrichida</taxon>
        <taxon>Halteriidae</taxon>
        <taxon>Halteria</taxon>
    </lineage>
</organism>
<dbReference type="Proteomes" id="UP000785679">
    <property type="component" value="Unassembled WGS sequence"/>
</dbReference>
<keyword evidence="3" id="KW-1185">Reference proteome</keyword>
<evidence type="ECO:0000256" key="1">
    <source>
        <dbReference type="SAM" id="MobiDB-lite"/>
    </source>
</evidence>
<dbReference type="EMBL" id="RRYP01002856">
    <property type="protein sequence ID" value="TNV84361.1"/>
    <property type="molecule type" value="Genomic_DNA"/>
</dbReference>
<feature type="region of interest" description="Disordered" evidence="1">
    <location>
        <begin position="36"/>
        <end position="71"/>
    </location>
</feature>
<sequence length="169" mass="19341">MEKAKKLLEDSGDEEFVPPPLIGNEEENTAWWAKRWQKRQAEIPQSSDKLNLDEPSEIQQPSQLQQSEIQGSQFQAEILHEPDKDPEEEYFDYGSYTQNVQKPSTQLQQSQIMPTQSILKELLTNDQHTQLQSQKATQPISIDDLLKQKDAEYFAYDQKEAGSGQSGAD</sequence>
<evidence type="ECO:0000313" key="3">
    <source>
        <dbReference type="Proteomes" id="UP000785679"/>
    </source>
</evidence>
<proteinExistence type="predicted"/>
<dbReference type="AlphaFoldDB" id="A0A8J8NZ00"/>
<evidence type="ECO:0000313" key="2">
    <source>
        <dbReference type="EMBL" id="TNV84361.1"/>
    </source>
</evidence>
<name>A0A8J8NZ00_HALGN</name>